<reference evidence="1 2" key="1">
    <citation type="journal article" date="2012" name="PLoS Pathog.">
        <title>The genome of the obligate intracellular parasite Trachipleistophora hominis: new insights into microsporidian genome dynamics and reductive evolution.</title>
        <authorList>
            <person name="Heinz E."/>
            <person name="Williams T.A."/>
            <person name="Nakjang S."/>
            <person name="Noel C.J."/>
            <person name="Swan D.C."/>
            <person name="Goldberg A.V."/>
            <person name="Harris S.R."/>
            <person name="Weinmaier T."/>
            <person name="Markert S."/>
            <person name="Becher D."/>
            <person name="Bernhardt J."/>
            <person name="Dagan T."/>
            <person name="Hacker C."/>
            <person name="Lucocq J.M."/>
            <person name="Schweder T."/>
            <person name="Rattei T."/>
            <person name="Hall N."/>
            <person name="Hirt R.P."/>
            <person name="Embley T.M."/>
        </authorList>
    </citation>
    <scope>NUCLEOTIDE SEQUENCE [LARGE SCALE GENOMIC DNA]</scope>
</reference>
<evidence type="ECO:0000313" key="1">
    <source>
        <dbReference type="EMBL" id="ELQ74654.1"/>
    </source>
</evidence>
<proteinExistence type="predicted"/>
<dbReference type="HOGENOM" id="CLU_314281_0_0_1"/>
<protein>
    <submittedName>
        <fullName evidence="1">Uncharacterized protein</fullName>
    </submittedName>
</protein>
<dbReference type="OMA" id="RVYCEMM"/>
<evidence type="ECO:0000313" key="2">
    <source>
        <dbReference type="Proteomes" id="UP000011185"/>
    </source>
</evidence>
<dbReference type="VEuPathDB" id="MicrosporidiaDB:THOM_2440"/>
<name>L7JTD1_TRAHO</name>
<dbReference type="InParanoid" id="L7JTD1"/>
<dbReference type="AlphaFoldDB" id="L7JTD1"/>
<dbReference type="EMBL" id="JH994033">
    <property type="protein sequence ID" value="ELQ74654.1"/>
    <property type="molecule type" value="Genomic_DNA"/>
</dbReference>
<gene>
    <name evidence="1" type="ORF">THOM_2440</name>
</gene>
<sequence>MNQEDLKSLISEVFRFRAKIELDKKLENYTMVYPDTFYLLSSVPRGVDLIREQLEKRENIDILCLKEFLLDNQKGLPCISIHIKDDCVDNYKITFRNKTYFLSIKIDKVDATTDDISVDGHQSNKSTMNGKRTVKIIESAFKEIFEMETSRILKQQTKFYDFLQRTDDKAYANFFLGNYTEACGQFSKNEKRVYCEMMRNKRLSLDPDLFSYITGKDEENTINIDRLTLVFFIFLYTKITENYSHYAFLYHLVDFENEYINVVLSVEMARVMELLGSHKRKRLFLLYSAAKVLYDTGYFEKANNILRKHFPESVLYLESLINVESMNSTGKDMLQGILKQYHSNKNLNFELIDLLDGIPGIGLDVKLRYKLFKSYQNNTLPYNGVLANDEELIIQIYDDIEDAEIEYELVDSSEIENEGKLRIETNSTITKPVNYRVEKVNGCTNIYIQANASFLLHRISFNIPDKTVKFNCVIDKEVVLNGDAHFLKIVNQEKEVIFNAYQKAEFMLKVISNRTRMVTIRINERFKFDKLIEKGENAIKFDFQFEEGTHILIFTVRPTLYDYTLPHEETNDTYASAHRYELHAVVAKSLSLEINTESVLNCLEIKLKNFTERELSLKRMELLNNDYQMVGIGFARDRRERAEKIIEKISHELVLQGEDPTGTNLQGLSTTKNIPIDQFDSLVGADFVANEQSSVDMTKAASSDPIVRVESNSEKRLFLFFKRKMKSTEIRNYDKCLEQLVFNEEYVQQRGMDGAREAFIRNTFYLNGSTYSHKFANRILNFFASPIPYELPITFYFDGVTPFVRYGPFFNFSTGNFKNMFFKIRKNLLDWSNDKLVFMDRLNQLSDTPKAYVLNIKDQSYVLAVNPLENQLVFEIEVGQTKLGELILKPACMRLVRWQNDENVPEFEIKVKCLSGNISVVYVN</sequence>
<dbReference type="Proteomes" id="UP000011185">
    <property type="component" value="Unassembled WGS sequence"/>
</dbReference>
<accession>L7JTD1</accession>
<keyword evidence="2" id="KW-1185">Reference proteome</keyword>
<dbReference type="OrthoDB" id="10383290at2759"/>
<organism evidence="1 2">
    <name type="scientific">Trachipleistophora hominis</name>
    <name type="common">Microsporidian parasite</name>
    <dbReference type="NCBI Taxonomy" id="72359"/>
    <lineage>
        <taxon>Eukaryota</taxon>
        <taxon>Fungi</taxon>
        <taxon>Fungi incertae sedis</taxon>
        <taxon>Microsporidia</taxon>
        <taxon>Pleistophoridae</taxon>
        <taxon>Trachipleistophora</taxon>
    </lineage>
</organism>